<sequence length="158" mass="18520">MSEQQQQQQQDQQQPQQSITNEQLPLLQTVEELVEELRCSVIVVEEFQTPSQQLLYNKLNNIISLFEKIESNRHVFNDVEIPLEIFRVIDQSKNPDLYVKETLQNCLSANEKTKGKVESIRSFKNDLEKHIADSFPDEYKDYKSMLTQDNNNNDNNNS</sequence>
<evidence type="ECO:0000256" key="8">
    <source>
        <dbReference type="ARBA" id="ARBA00032004"/>
    </source>
</evidence>
<keyword evidence="7 9" id="KW-0539">Nucleus</keyword>
<evidence type="ECO:0000256" key="7">
    <source>
        <dbReference type="ARBA" id="ARBA00023242"/>
    </source>
</evidence>
<accession>A0A8J4VBC1</accession>
<evidence type="ECO:0000256" key="9">
    <source>
        <dbReference type="RuleBase" id="RU364146"/>
    </source>
</evidence>
<dbReference type="GO" id="GO:0016592">
    <property type="term" value="C:mediator complex"/>
    <property type="evidence" value="ECO:0007669"/>
    <property type="project" value="InterPro"/>
</dbReference>
<dbReference type="AlphaFoldDB" id="A0A8J4VBC1"/>
<comment type="caution">
    <text evidence="10">The sequence shown here is derived from an EMBL/GenBank/DDBJ whole genome shotgun (WGS) entry which is preliminary data.</text>
</comment>
<evidence type="ECO:0000256" key="1">
    <source>
        <dbReference type="ARBA" id="ARBA00004123"/>
    </source>
</evidence>
<dbReference type="OrthoDB" id="337270at2759"/>
<keyword evidence="6 9" id="KW-0804">Transcription</keyword>
<keyword evidence="4 9" id="KW-0805">Transcription regulation</keyword>
<dbReference type="Pfam" id="PF09748">
    <property type="entry name" value="Med10"/>
    <property type="match status" value="1"/>
</dbReference>
<gene>
    <name evidence="9" type="primary">MED10</name>
    <name evidence="10" type="ORF">CYY_000682</name>
</gene>
<comment type="subcellular location">
    <subcellularLocation>
        <location evidence="1 9">Nucleus</location>
    </subcellularLocation>
</comment>
<evidence type="ECO:0000256" key="5">
    <source>
        <dbReference type="ARBA" id="ARBA00023159"/>
    </source>
</evidence>
<dbReference type="InterPro" id="IPR019145">
    <property type="entry name" value="Mediator_Med10"/>
</dbReference>
<reference evidence="10" key="1">
    <citation type="submission" date="2020-01" db="EMBL/GenBank/DDBJ databases">
        <title>Development of genomics and gene disruption for Polysphondylium violaceum indicates a role for the polyketide synthase stlB in stalk morphogenesis.</title>
        <authorList>
            <person name="Narita B."/>
            <person name="Kawabe Y."/>
            <person name="Kin K."/>
            <person name="Saito T."/>
            <person name="Gibbs R."/>
            <person name="Kuspa A."/>
            <person name="Muzny D."/>
            <person name="Queller D."/>
            <person name="Richards S."/>
            <person name="Strassman J."/>
            <person name="Sucgang R."/>
            <person name="Worley K."/>
            <person name="Schaap P."/>
        </authorList>
    </citation>
    <scope>NUCLEOTIDE SEQUENCE</scope>
    <source>
        <strain evidence="10">QSvi11</strain>
    </source>
</reference>
<evidence type="ECO:0000256" key="4">
    <source>
        <dbReference type="ARBA" id="ARBA00023015"/>
    </source>
</evidence>
<dbReference type="GO" id="GO:0003712">
    <property type="term" value="F:transcription coregulator activity"/>
    <property type="evidence" value="ECO:0007669"/>
    <property type="project" value="InterPro"/>
</dbReference>
<evidence type="ECO:0000313" key="11">
    <source>
        <dbReference type="Proteomes" id="UP000695562"/>
    </source>
</evidence>
<evidence type="ECO:0000256" key="6">
    <source>
        <dbReference type="ARBA" id="ARBA00023163"/>
    </source>
</evidence>
<dbReference type="PANTHER" id="PTHR13345">
    <property type="entry name" value="MEDIATOR OF RNA POLYMERASE II TRANSCRIPTION SUBUNIT 10"/>
    <property type="match status" value="1"/>
</dbReference>
<proteinExistence type="inferred from homology"/>
<keyword evidence="11" id="KW-1185">Reference proteome</keyword>
<evidence type="ECO:0000256" key="2">
    <source>
        <dbReference type="ARBA" id="ARBA00005389"/>
    </source>
</evidence>
<dbReference type="EMBL" id="AJWJ01000013">
    <property type="protein sequence ID" value="KAF2078044.1"/>
    <property type="molecule type" value="Genomic_DNA"/>
</dbReference>
<name>A0A8J4VBC1_9MYCE</name>
<dbReference type="PANTHER" id="PTHR13345:SF13">
    <property type="entry name" value="MEDIATOR OF RNA POLYMERASE II TRANSCRIPTION SUBUNIT 10"/>
    <property type="match status" value="1"/>
</dbReference>
<comment type="similarity">
    <text evidence="2 9">Belongs to the Mediator complex subunit 10 family.</text>
</comment>
<evidence type="ECO:0000313" key="10">
    <source>
        <dbReference type="EMBL" id="KAF2078044.1"/>
    </source>
</evidence>
<keyword evidence="5 9" id="KW-0010">Activator</keyword>
<protein>
    <recommendedName>
        <fullName evidence="3 9">Mediator of RNA polymerase II transcription subunit 10</fullName>
    </recommendedName>
    <alternativeName>
        <fullName evidence="8 9">Mediator complex subunit 10</fullName>
    </alternativeName>
</protein>
<organism evidence="10 11">
    <name type="scientific">Polysphondylium violaceum</name>
    <dbReference type="NCBI Taxonomy" id="133409"/>
    <lineage>
        <taxon>Eukaryota</taxon>
        <taxon>Amoebozoa</taxon>
        <taxon>Evosea</taxon>
        <taxon>Eumycetozoa</taxon>
        <taxon>Dictyostelia</taxon>
        <taxon>Dictyosteliales</taxon>
        <taxon>Dictyosteliaceae</taxon>
        <taxon>Polysphondylium</taxon>
    </lineage>
</organism>
<comment type="subunit">
    <text evidence="9">Component of the Mediator complex.</text>
</comment>
<comment type="function">
    <text evidence="9">Component of the Mediator complex, a coactivator involved in the regulated transcription of nearly all RNA polymerase II-dependent genes. Mediator functions as a bridge to convey information from gene-specific regulatory proteins to the basal RNA polymerase II transcription machinery. Mediator is recruited to promoters by direct interactions with regulatory proteins and serves as a scaffold for the assembly of a functional preinitiation complex with RNA polymerase II and the general transcription factors.</text>
</comment>
<dbReference type="Proteomes" id="UP000695562">
    <property type="component" value="Unassembled WGS sequence"/>
</dbReference>
<dbReference type="GO" id="GO:0006357">
    <property type="term" value="P:regulation of transcription by RNA polymerase II"/>
    <property type="evidence" value="ECO:0007669"/>
    <property type="project" value="InterPro"/>
</dbReference>
<evidence type="ECO:0000256" key="3">
    <source>
        <dbReference type="ARBA" id="ARBA00019617"/>
    </source>
</evidence>